<protein>
    <submittedName>
        <fullName evidence="7">Quinoprotein glucose dehydrogenase</fullName>
        <ecNumber evidence="7">1.1.5.2</ecNumber>
    </submittedName>
</protein>
<dbReference type="AlphaFoldDB" id="A0AAE4ATV1"/>
<feature type="region of interest" description="Disordered" evidence="4">
    <location>
        <begin position="360"/>
        <end position="386"/>
    </location>
</feature>
<proteinExistence type="inferred from homology"/>
<dbReference type="GO" id="GO:0048038">
    <property type="term" value="F:quinone binding"/>
    <property type="evidence" value="ECO:0007669"/>
    <property type="project" value="InterPro"/>
</dbReference>
<name>A0AAE4ATV1_9HYPH</name>
<dbReference type="InterPro" id="IPR002372">
    <property type="entry name" value="PQQ_rpt_dom"/>
</dbReference>
<dbReference type="Proteomes" id="UP001229244">
    <property type="component" value="Unassembled WGS sequence"/>
</dbReference>
<feature type="compositionally biased region" description="Polar residues" evidence="4">
    <location>
        <begin position="364"/>
        <end position="376"/>
    </location>
</feature>
<dbReference type="PANTHER" id="PTHR32303:SF4">
    <property type="entry name" value="QUINOPROTEIN GLUCOSE DEHYDROGENASE"/>
    <property type="match status" value="1"/>
</dbReference>
<evidence type="ECO:0000256" key="3">
    <source>
        <dbReference type="ARBA" id="ARBA00023002"/>
    </source>
</evidence>
<evidence type="ECO:0000256" key="2">
    <source>
        <dbReference type="ARBA" id="ARBA00008156"/>
    </source>
</evidence>
<feature type="chain" id="PRO_5041930875" evidence="5">
    <location>
        <begin position="25"/>
        <end position="630"/>
    </location>
</feature>
<comment type="cofactor">
    <cofactor evidence="1">
        <name>pyrroloquinoline quinone</name>
        <dbReference type="ChEBI" id="CHEBI:58442"/>
    </cofactor>
</comment>
<dbReference type="Gene3D" id="2.140.10.10">
    <property type="entry name" value="Quinoprotein alcohol dehydrogenase-like superfamily"/>
    <property type="match status" value="1"/>
</dbReference>
<dbReference type="SUPFAM" id="SSF50998">
    <property type="entry name" value="Quinoprotein alcohol dehydrogenase-like"/>
    <property type="match status" value="1"/>
</dbReference>
<keyword evidence="8" id="KW-1185">Reference proteome</keyword>
<gene>
    <name evidence="7" type="ORF">J2S73_002973</name>
</gene>
<comment type="similarity">
    <text evidence="2">Belongs to the bacterial PQQ dehydrogenase family.</text>
</comment>
<evidence type="ECO:0000259" key="6">
    <source>
        <dbReference type="Pfam" id="PF01011"/>
    </source>
</evidence>
<dbReference type="PANTHER" id="PTHR32303">
    <property type="entry name" value="QUINOPROTEIN ALCOHOL DEHYDROGENASE (CYTOCHROME C)"/>
    <property type="match status" value="1"/>
</dbReference>
<evidence type="ECO:0000313" key="7">
    <source>
        <dbReference type="EMBL" id="MDQ0316497.1"/>
    </source>
</evidence>
<dbReference type="GO" id="GO:0008876">
    <property type="term" value="F:quinoprotein glucose dehydrogenase activity"/>
    <property type="evidence" value="ECO:0007669"/>
    <property type="project" value="UniProtKB-EC"/>
</dbReference>
<keyword evidence="3 7" id="KW-0560">Oxidoreductase</keyword>
<dbReference type="InterPro" id="IPR018391">
    <property type="entry name" value="PQQ_b-propeller_rpt"/>
</dbReference>
<organism evidence="7 8">
    <name type="scientific">Amorphus orientalis</name>
    <dbReference type="NCBI Taxonomy" id="649198"/>
    <lineage>
        <taxon>Bacteria</taxon>
        <taxon>Pseudomonadati</taxon>
        <taxon>Pseudomonadota</taxon>
        <taxon>Alphaproteobacteria</taxon>
        <taxon>Hyphomicrobiales</taxon>
        <taxon>Amorphaceae</taxon>
        <taxon>Amorphus</taxon>
    </lineage>
</organism>
<comment type="caution">
    <text evidence="7">The sequence shown here is derived from an EMBL/GenBank/DDBJ whole genome shotgun (WGS) entry which is preliminary data.</text>
</comment>
<dbReference type="Pfam" id="PF01011">
    <property type="entry name" value="PQQ"/>
    <property type="match status" value="1"/>
</dbReference>
<dbReference type="CDD" id="cd10280">
    <property type="entry name" value="PQQ_mGDH"/>
    <property type="match status" value="1"/>
</dbReference>
<accession>A0AAE4ATV1</accession>
<dbReference type="RefSeq" id="WP_306886382.1">
    <property type="nucleotide sequence ID" value="NZ_JAUSUL010000003.1"/>
</dbReference>
<dbReference type="InterPro" id="IPR017511">
    <property type="entry name" value="PQQ_mDH"/>
</dbReference>
<evidence type="ECO:0000256" key="4">
    <source>
        <dbReference type="SAM" id="MobiDB-lite"/>
    </source>
</evidence>
<sequence length="630" mass="67825">MNRSTARIAAAAALLGLVAGPAFAQDWPTYGGAPGGGQYSAAGQITPENVDRLEVAWIYRTGDFSNGEDGTRKTTFEANPIYADGKLFVCTPYNRVIAVEAETGEPQWSFEPDPPLPRDYDQQHSLICRGVSYWESGEDGPCERRIIAPVLDGRLVALDARTGDLCPDFGTGGTIDLNADYPRLGTGVVNVTSPAVIFEDLAIVGTAIGDNQAVDMPDGVVRAFDVRTGAEEWAWNPIPDRFRARSGAANAWAPMSVDTDTATLFVPTTSPSPDYWGGDRAPNLEATNAVVALDARTGSELWVRQLTHHDLFDTDLPAQPVVADQIDNGTRYPAIVQATKTGQLFVLDKDSGAFRFETRERPVPQSTVEGEQTSPTQPIPVAPKPIAKQGFAPRDAWGITPIDRLWCKREAERYRADGLFTPPSVGGSIQMPFYGGGSNWGGVAFDPVRRLIIGNVMNLVQWVRLIPADDDPAGDGELGRQKGAPYMMRRGVLLSPLGVPCNAPPWGALTAVDIDTGETRWQVPLGEVPLAFGITGPDQWGSPNIGGPIATSTGLVFIAATMDAKIRAFNVWTGEEVWEHDLPFDGAATPMTFISERDGRQYLVIAAGGSALLRPRLGDALVAFRLPKGR</sequence>
<dbReference type="EC" id="1.1.5.2" evidence="7"/>
<feature type="domain" description="Pyrrolo-quinoline quinone repeat" evidence="6">
    <location>
        <begin position="27"/>
        <end position="602"/>
    </location>
</feature>
<dbReference type="GO" id="GO:0016020">
    <property type="term" value="C:membrane"/>
    <property type="evidence" value="ECO:0007669"/>
    <property type="project" value="InterPro"/>
</dbReference>
<feature type="signal peptide" evidence="5">
    <location>
        <begin position="1"/>
        <end position="24"/>
    </location>
</feature>
<evidence type="ECO:0000313" key="8">
    <source>
        <dbReference type="Proteomes" id="UP001229244"/>
    </source>
</evidence>
<evidence type="ECO:0000256" key="5">
    <source>
        <dbReference type="SAM" id="SignalP"/>
    </source>
</evidence>
<dbReference type="InterPro" id="IPR011047">
    <property type="entry name" value="Quinoprotein_ADH-like_sf"/>
</dbReference>
<evidence type="ECO:0000256" key="1">
    <source>
        <dbReference type="ARBA" id="ARBA00001931"/>
    </source>
</evidence>
<keyword evidence="5" id="KW-0732">Signal</keyword>
<dbReference type="EMBL" id="JAUSUL010000003">
    <property type="protein sequence ID" value="MDQ0316497.1"/>
    <property type="molecule type" value="Genomic_DNA"/>
</dbReference>
<dbReference type="SMART" id="SM00564">
    <property type="entry name" value="PQQ"/>
    <property type="match status" value="6"/>
</dbReference>
<reference evidence="7" key="1">
    <citation type="submission" date="2023-07" db="EMBL/GenBank/DDBJ databases">
        <title>Genomic Encyclopedia of Type Strains, Phase IV (KMG-IV): sequencing the most valuable type-strain genomes for metagenomic binning, comparative biology and taxonomic classification.</title>
        <authorList>
            <person name="Goeker M."/>
        </authorList>
    </citation>
    <scope>NUCLEOTIDE SEQUENCE</scope>
    <source>
        <strain evidence="7">DSM 21202</strain>
    </source>
</reference>